<name>A0A2W7IHU7_9FLAO</name>
<keyword evidence="1" id="KW-0812">Transmembrane</keyword>
<evidence type="ECO:0008006" key="4">
    <source>
        <dbReference type="Google" id="ProtNLM"/>
    </source>
</evidence>
<evidence type="ECO:0000313" key="3">
    <source>
        <dbReference type="Proteomes" id="UP000249542"/>
    </source>
</evidence>
<protein>
    <recommendedName>
        <fullName evidence="4">Tetratricopeptide repeat protein</fullName>
    </recommendedName>
</protein>
<accession>A0A2W7IHU7</accession>
<evidence type="ECO:0000313" key="2">
    <source>
        <dbReference type="EMBL" id="PZW37006.1"/>
    </source>
</evidence>
<organism evidence="2 3">
    <name type="scientific">Mesonia algae</name>
    <dbReference type="NCBI Taxonomy" id="213248"/>
    <lineage>
        <taxon>Bacteria</taxon>
        <taxon>Pseudomonadati</taxon>
        <taxon>Bacteroidota</taxon>
        <taxon>Flavobacteriia</taxon>
        <taxon>Flavobacteriales</taxon>
        <taxon>Flavobacteriaceae</taxon>
        <taxon>Mesonia</taxon>
    </lineage>
</organism>
<feature type="transmembrane region" description="Helical" evidence="1">
    <location>
        <begin position="34"/>
        <end position="54"/>
    </location>
</feature>
<dbReference type="AlphaFoldDB" id="A0A2W7IHU7"/>
<keyword evidence="1" id="KW-0472">Membrane</keyword>
<keyword evidence="3" id="KW-1185">Reference proteome</keyword>
<dbReference type="Proteomes" id="UP000249542">
    <property type="component" value="Unassembled WGS sequence"/>
</dbReference>
<dbReference type="SUPFAM" id="SSF81901">
    <property type="entry name" value="HCP-like"/>
    <property type="match status" value="1"/>
</dbReference>
<evidence type="ECO:0000256" key="1">
    <source>
        <dbReference type="SAM" id="Phobius"/>
    </source>
</evidence>
<gene>
    <name evidence="2" type="ORF">LX95_02898</name>
</gene>
<feature type="transmembrane region" description="Helical" evidence="1">
    <location>
        <begin position="5"/>
        <end position="22"/>
    </location>
</feature>
<reference evidence="2 3" key="1">
    <citation type="submission" date="2018-06" db="EMBL/GenBank/DDBJ databases">
        <title>Genomic Encyclopedia of Archaeal and Bacterial Type Strains, Phase II (KMG-II): from individual species to whole genera.</title>
        <authorList>
            <person name="Goeker M."/>
        </authorList>
    </citation>
    <scope>NUCLEOTIDE SEQUENCE [LARGE SCALE GENOMIC DNA]</scope>
    <source>
        <strain evidence="2 3">DSM 15361</strain>
    </source>
</reference>
<dbReference type="Gene3D" id="1.25.40.10">
    <property type="entry name" value="Tetratricopeptide repeat domain"/>
    <property type="match status" value="1"/>
</dbReference>
<dbReference type="InterPro" id="IPR011990">
    <property type="entry name" value="TPR-like_helical_dom_sf"/>
</dbReference>
<keyword evidence="1" id="KW-1133">Transmembrane helix</keyword>
<dbReference type="RefSeq" id="WP_111542146.1">
    <property type="nucleotide sequence ID" value="NZ_QKYV01000022.1"/>
</dbReference>
<comment type="caution">
    <text evidence="2">The sequence shown here is derived from an EMBL/GenBank/DDBJ whole genome shotgun (WGS) entry which is preliminary data.</text>
</comment>
<sequence>MFTPIIRIVLVIFSLIAAAYFYSKEDFANMSMMLIAGGLFIYGYFKYGTVYAAFQQMKKDNINKAEELISKIKNPEKLTKGHKSYYYFTTGIIALEKKEYKKSHSDLTQALNIGLRTENDKSIVLLNLANIELLRKDFNKATEYIKKVRELNLKPLVESETNRIEKEINVAQHSI</sequence>
<proteinExistence type="predicted"/>
<dbReference type="EMBL" id="QKYV01000022">
    <property type="protein sequence ID" value="PZW37006.1"/>
    <property type="molecule type" value="Genomic_DNA"/>
</dbReference>